<keyword evidence="1" id="KW-1133">Transmembrane helix</keyword>
<comment type="caution">
    <text evidence="2">The sequence shown here is derived from an EMBL/GenBank/DDBJ whole genome shotgun (WGS) entry which is preliminary data.</text>
</comment>
<reference evidence="2 3" key="1">
    <citation type="journal article" date="2019" name="Int. J. Syst. Evol. Microbiol.">
        <title>The Global Catalogue of Microorganisms (GCM) 10K type strain sequencing project: providing services to taxonomists for standard genome sequencing and annotation.</title>
        <authorList>
            <consortium name="The Broad Institute Genomics Platform"/>
            <consortium name="The Broad Institute Genome Sequencing Center for Infectious Disease"/>
            <person name="Wu L."/>
            <person name="Ma J."/>
        </authorList>
    </citation>
    <scope>NUCLEOTIDE SEQUENCE [LARGE SCALE GENOMIC DNA]</scope>
    <source>
        <strain evidence="2 3">XZYJT29</strain>
    </source>
</reference>
<feature type="transmembrane region" description="Helical" evidence="1">
    <location>
        <begin position="33"/>
        <end position="53"/>
    </location>
</feature>
<dbReference type="RefSeq" id="WP_274322428.1">
    <property type="nucleotide sequence ID" value="NZ_CP118158.1"/>
</dbReference>
<dbReference type="GO" id="GO:0016020">
    <property type="term" value="C:membrane"/>
    <property type="evidence" value="ECO:0007669"/>
    <property type="project" value="UniProtKB-SubCell"/>
</dbReference>
<gene>
    <name evidence="2" type="ORF">ACFQMA_16075</name>
</gene>
<keyword evidence="3" id="KW-1185">Reference proteome</keyword>
<feature type="transmembrane region" description="Helical" evidence="1">
    <location>
        <begin position="226"/>
        <end position="250"/>
    </location>
</feature>
<sequence>MSTDDARARVGGGRSTALAAFVGGLREYARTPVLLALFVFLPAYLIGGFTRLVPSTTTPLDVPGGGTQAVEMAALYAVLMVPLVGALVGALAGVFLIQAARDADARLVVAGARPVSVLLARFGLLAVVGALVAAVSVATAATIYVPERPLIVGVAALLAALTYGLLGVLAGLVVDRLAGVYLALFGTMMDLFLVQNPLADPPEYARLLPGHVPVELAVDAGFSTDVALSVAGEGAAYLLAVGAVTALALYRTMRVS</sequence>
<name>A0ABD5Y1N7_9EURY</name>
<dbReference type="AlphaFoldDB" id="A0ABD5Y1N7"/>
<organism evidence="2 3">
    <name type="scientific">Halosimplex aquaticum</name>
    <dbReference type="NCBI Taxonomy" id="3026162"/>
    <lineage>
        <taxon>Archaea</taxon>
        <taxon>Methanobacteriati</taxon>
        <taxon>Methanobacteriota</taxon>
        <taxon>Stenosarchaea group</taxon>
        <taxon>Halobacteria</taxon>
        <taxon>Halobacteriales</taxon>
        <taxon>Haloarculaceae</taxon>
        <taxon>Halosimplex</taxon>
    </lineage>
</organism>
<feature type="transmembrane region" description="Helical" evidence="1">
    <location>
        <begin position="150"/>
        <end position="173"/>
    </location>
</feature>
<protein>
    <submittedName>
        <fullName evidence="2">ABC transporter permease</fullName>
    </submittedName>
</protein>
<feature type="transmembrane region" description="Helical" evidence="1">
    <location>
        <begin position="118"/>
        <end position="144"/>
    </location>
</feature>
<evidence type="ECO:0000313" key="2">
    <source>
        <dbReference type="EMBL" id="MFC7141342.1"/>
    </source>
</evidence>
<evidence type="ECO:0000313" key="3">
    <source>
        <dbReference type="Proteomes" id="UP001596432"/>
    </source>
</evidence>
<keyword evidence="1" id="KW-0472">Membrane</keyword>
<proteinExistence type="predicted"/>
<feature type="transmembrane region" description="Helical" evidence="1">
    <location>
        <begin position="180"/>
        <end position="199"/>
    </location>
</feature>
<feature type="transmembrane region" description="Helical" evidence="1">
    <location>
        <begin position="73"/>
        <end position="97"/>
    </location>
</feature>
<keyword evidence="1" id="KW-0812">Transmembrane</keyword>
<dbReference type="EMBL" id="JBHTAS010000001">
    <property type="protein sequence ID" value="MFC7141342.1"/>
    <property type="molecule type" value="Genomic_DNA"/>
</dbReference>
<accession>A0ABD5Y1N7</accession>
<evidence type="ECO:0000256" key="1">
    <source>
        <dbReference type="SAM" id="Phobius"/>
    </source>
</evidence>
<dbReference type="GeneID" id="78821655"/>
<dbReference type="Proteomes" id="UP001596432">
    <property type="component" value="Unassembled WGS sequence"/>
</dbReference>